<dbReference type="InterPro" id="IPR001849">
    <property type="entry name" value="PH_domain"/>
</dbReference>
<dbReference type="SMART" id="SM00233">
    <property type="entry name" value="PH"/>
    <property type="match status" value="2"/>
</dbReference>
<dbReference type="PROSITE" id="PS50010">
    <property type="entry name" value="DH_2"/>
    <property type="match status" value="1"/>
</dbReference>
<keyword evidence="5" id="KW-1185">Reference proteome</keyword>
<reference evidence="4" key="1">
    <citation type="submission" date="2020-08" db="EMBL/GenBank/DDBJ databases">
        <title>Multicomponent nature underlies the extraordinary mechanical properties of spider dragline silk.</title>
        <authorList>
            <person name="Kono N."/>
            <person name="Nakamura H."/>
            <person name="Mori M."/>
            <person name="Yoshida Y."/>
            <person name="Ohtoshi R."/>
            <person name="Malay A.D."/>
            <person name="Moran D.A.P."/>
            <person name="Tomita M."/>
            <person name="Numata K."/>
            <person name="Arakawa K."/>
        </authorList>
    </citation>
    <scope>NUCLEOTIDE SEQUENCE</scope>
</reference>
<dbReference type="Gene3D" id="1.20.900.10">
    <property type="entry name" value="Dbl homology (DH) domain"/>
    <property type="match status" value="1"/>
</dbReference>
<accession>A0A8X6PUI7</accession>
<evidence type="ECO:0000259" key="2">
    <source>
        <dbReference type="PROSITE" id="PS50003"/>
    </source>
</evidence>
<dbReference type="PANTHER" id="PTHR45858">
    <property type="entry name" value="FERM DOMAIN CONTAINING PROTEIN"/>
    <property type="match status" value="1"/>
</dbReference>
<dbReference type="SUPFAM" id="SSF48065">
    <property type="entry name" value="DBL homology domain (DH-domain)"/>
    <property type="match status" value="1"/>
</dbReference>
<evidence type="ECO:0000259" key="3">
    <source>
        <dbReference type="PROSITE" id="PS50010"/>
    </source>
</evidence>
<dbReference type="InterPro" id="IPR051835">
    <property type="entry name" value="RAC1-GEF"/>
</dbReference>
<dbReference type="Pfam" id="PF00621">
    <property type="entry name" value="RhoGEF"/>
    <property type="match status" value="1"/>
</dbReference>
<proteinExistence type="predicted"/>
<name>A0A8X6PUI7_NEPPI</name>
<dbReference type="GO" id="GO:0005085">
    <property type="term" value="F:guanyl-nucleotide exchange factor activity"/>
    <property type="evidence" value="ECO:0007669"/>
    <property type="project" value="InterPro"/>
</dbReference>
<organism evidence="4 5">
    <name type="scientific">Nephila pilipes</name>
    <name type="common">Giant wood spider</name>
    <name type="synonym">Nephila maculata</name>
    <dbReference type="NCBI Taxonomy" id="299642"/>
    <lineage>
        <taxon>Eukaryota</taxon>
        <taxon>Metazoa</taxon>
        <taxon>Ecdysozoa</taxon>
        <taxon>Arthropoda</taxon>
        <taxon>Chelicerata</taxon>
        <taxon>Arachnida</taxon>
        <taxon>Araneae</taxon>
        <taxon>Araneomorphae</taxon>
        <taxon>Entelegynae</taxon>
        <taxon>Araneoidea</taxon>
        <taxon>Nephilidae</taxon>
        <taxon>Nephila</taxon>
    </lineage>
</organism>
<feature type="domain" description="DH" evidence="3">
    <location>
        <begin position="188"/>
        <end position="379"/>
    </location>
</feature>
<dbReference type="InterPro" id="IPR035899">
    <property type="entry name" value="DBL_dom_sf"/>
</dbReference>
<dbReference type="PANTHER" id="PTHR45858:SF1">
    <property type="entry name" value="FERM DOMAIN-CONTAINING PROTEIN 7"/>
    <property type="match status" value="1"/>
</dbReference>
<dbReference type="SMART" id="SM00325">
    <property type="entry name" value="RhoGEF"/>
    <property type="match status" value="1"/>
</dbReference>
<evidence type="ECO:0000256" key="1">
    <source>
        <dbReference type="SAM" id="MobiDB-lite"/>
    </source>
</evidence>
<dbReference type="Proteomes" id="UP000887013">
    <property type="component" value="Unassembled WGS sequence"/>
</dbReference>
<dbReference type="Pfam" id="PF00169">
    <property type="entry name" value="PH"/>
    <property type="match status" value="1"/>
</dbReference>
<dbReference type="PROSITE" id="PS50003">
    <property type="entry name" value="PH_DOMAIN"/>
    <property type="match status" value="2"/>
</dbReference>
<dbReference type="EMBL" id="BMAW01072243">
    <property type="protein sequence ID" value="GFT81998.1"/>
    <property type="molecule type" value="Genomic_DNA"/>
</dbReference>
<feature type="compositionally biased region" description="Low complexity" evidence="1">
    <location>
        <begin position="505"/>
        <end position="516"/>
    </location>
</feature>
<comment type="caution">
    <text evidence="4">The sequence shown here is derived from an EMBL/GenBank/DDBJ whole genome shotgun (WGS) entry which is preliminary data.</text>
</comment>
<evidence type="ECO:0000313" key="4">
    <source>
        <dbReference type="EMBL" id="GFT81998.1"/>
    </source>
</evidence>
<feature type="domain" description="PH" evidence="2">
    <location>
        <begin position="408"/>
        <end position="505"/>
    </location>
</feature>
<dbReference type="InterPro" id="IPR000219">
    <property type="entry name" value="DH_dom"/>
</dbReference>
<dbReference type="SUPFAM" id="SSF50729">
    <property type="entry name" value="PH domain-like"/>
    <property type="match status" value="2"/>
</dbReference>
<dbReference type="Gene3D" id="2.30.29.30">
    <property type="entry name" value="Pleckstrin-homology domain (PH domain)/Phosphotyrosine-binding domain (PTB)"/>
    <property type="match status" value="2"/>
</dbReference>
<protein>
    <submittedName>
        <fullName evidence="4">FERM, ARHGEF and pleckstrin domain-containing protein 2</fullName>
    </submittedName>
</protein>
<feature type="region of interest" description="Disordered" evidence="1">
    <location>
        <begin position="504"/>
        <end position="528"/>
    </location>
</feature>
<dbReference type="InterPro" id="IPR011993">
    <property type="entry name" value="PH-like_dom_sf"/>
</dbReference>
<gene>
    <name evidence="4" type="primary">FARP2</name>
    <name evidence="4" type="ORF">NPIL_370761</name>
</gene>
<feature type="domain" description="PH" evidence="2">
    <location>
        <begin position="566"/>
        <end position="663"/>
    </location>
</feature>
<evidence type="ECO:0000313" key="5">
    <source>
        <dbReference type="Proteomes" id="UP000887013"/>
    </source>
</evidence>
<sequence length="671" mass="77237">MTLRFNEEVISNKALRDHAAVASVDDNKENIPGRKSIDKIENNNNKLESEIILRNGNSCIPEEKITVNHSKKLNTVMSFNSNSENEVYNQENLSQFKTQASIEYIANRTVSSNSISRLSVDTSFEDNQRNIDQNSLNENNLKDTEQNSVEENYNIINDTQQTFGASTFYVSSPYAVKLANKKKSLSDKTYCLAKELLMTERTYRKDLEIVDVVFREEICKEINMQSEAAEQMLSIIDPLYEKHCSLLRDLEQRLAFWEGRPGNRGTPGIKGVGDVLLLHKGMIEIHSTYLDKVQEVLELIYEDLGSNQGFASMYHHFEAQKICYLPLSSFLLKPAFRLIYYNSFLKDLLSCYNSQHPDFDNCVDMLNELRIPCENFENKILPVVNFAKLMELQRSLVGFPNLVDKNREFIREGCLFKVTRNGSHQHMFFLFSDAILYTVRIHDGQLRFKVQGKLTTPGLKVEEAQPMHGVNHCFSLCASTKHLVVGSPSAREYTKWFQDLRHYSKSGSSHRTSSHSLNEEKYESGDENDDIQVQEKIGSHHVNTSIHICWHRNISISCNDLLLSMKHSLSGYLLRKFKNSSGWQKVWVVLSNLCLFFYRSYLDESPLASLPLAGYKIMNTTNGDLVSGDCIFKLVFKNHEYFFTVENKHTFERWMEAISICTLTDEENTRL</sequence>
<dbReference type="OrthoDB" id="9990815at2759"/>
<dbReference type="AlphaFoldDB" id="A0A8X6PUI7"/>